<keyword evidence="3" id="KW-1185">Reference proteome</keyword>
<feature type="non-terminal residue" evidence="2">
    <location>
        <position position="1"/>
    </location>
</feature>
<proteinExistence type="predicted"/>
<keyword evidence="1" id="KW-0472">Membrane</keyword>
<accession>A0A5E4M5T7</accession>
<dbReference type="Proteomes" id="UP000325440">
    <property type="component" value="Unassembled WGS sequence"/>
</dbReference>
<dbReference type="AlphaFoldDB" id="A0A5E4M5T7"/>
<dbReference type="EMBL" id="CABPRJ010000170">
    <property type="protein sequence ID" value="VVC27530.1"/>
    <property type="molecule type" value="Genomic_DNA"/>
</dbReference>
<evidence type="ECO:0000256" key="1">
    <source>
        <dbReference type="SAM" id="Phobius"/>
    </source>
</evidence>
<evidence type="ECO:0000313" key="2">
    <source>
        <dbReference type="EMBL" id="VVC27530.1"/>
    </source>
</evidence>
<keyword evidence="1" id="KW-1133">Transmembrane helix</keyword>
<organism evidence="2 3">
    <name type="scientific">Cinara cedri</name>
    <dbReference type="NCBI Taxonomy" id="506608"/>
    <lineage>
        <taxon>Eukaryota</taxon>
        <taxon>Metazoa</taxon>
        <taxon>Ecdysozoa</taxon>
        <taxon>Arthropoda</taxon>
        <taxon>Hexapoda</taxon>
        <taxon>Insecta</taxon>
        <taxon>Pterygota</taxon>
        <taxon>Neoptera</taxon>
        <taxon>Paraneoptera</taxon>
        <taxon>Hemiptera</taxon>
        <taxon>Sternorrhyncha</taxon>
        <taxon>Aphidomorpha</taxon>
        <taxon>Aphidoidea</taxon>
        <taxon>Aphididae</taxon>
        <taxon>Lachninae</taxon>
        <taxon>Cinara</taxon>
    </lineage>
</organism>
<reference evidence="2 3" key="1">
    <citation type="submission" date="2019-08" db="EMBL/GenBank/DDBJ databases">
        <authorList>
            <person name="Alioto T."/>
            <person name="Alioto T."/>
            <person name="Gomez Garrido J."/>
        </authorList>
    </citation>
    <scope>NUCLEOTIDE SEQUENCE [LARGE SCALE GENOMIC DNA]</scope>
</reference>
<protein>
    <submittedName>
        <fullName evidence="2">Uncharacterized protein</fullName>
    </submittedName>
</protein>
<gene>
    <name evidence="2" type="ORF">CINCED_3A011626</name>
</gene>
<feature type="transmembrane region" description="Helical" evidence="1">
    <location>
        <begin position="90"/>
        <end position="107"/>
    </location>
</feature>
<evidence type="ECO:0000313" key="3">
    <source>
        <dbReference type="Proteomes" id="UP000325440"/>
    </source>
</evidence>
<name>A0A5E4M5T7_9HEMI</name>
<keyword evidence="1" id="KW-0812">Transmembrane</keyword>
<feature type="transmembrane region" description="Helical" evidence="1">
    <location>
        <begin position="269"/>
        <end position="289"/>
    </location>
</feature>
<sequence>IGLMRNGVLVEEGSPQFILAKYNTDTLESAFLKLCCNQNENHIVHNGTVRVNNDNTIPQPKNITKLKNKFKFIRVKALMKKYLHSFSRDYVLMFTMFILPILQALIICNCVGTGISDLKVAIKNDEIDFWGSRRSNIDGCILNEKNDQKISGVIMNRLQSLGYTLNEVADRKTGEMIMSNSSKYIAFIHFPENYTRSFTKFINDRDNYDYQSQAYVNFAMYSAVWPVESQTPLLRMVTELLPMRLAGNVMTNIALKGWTLEHPSVIKNIVVMFSYSVILVLVIIGLGKFKKNMWIMQK</sequence>